<organism evidence="1">
    <name type="scientific">viral metagenome</name>
    <dbReference type="NCBI Taxonomy" id="1070528"/>
    <lineage>
        <taxon>unclassified sequences</taxon>
        <taxon>metagenomes</taxon>
        <taxon>organismal metagenomes</taxon>
    </lineage>
</organism>
<accession>A0A6C0H1X4</accession>
<reference evidence="1" key="1">
    <citation type="journal article" date="2020" name="Nature">
        <title>Giant virus diversity and host interactions through global metagenomics.</title>
        <authorList>
            <person name="Schulz F."/>
            <person name="Roux S."/>
            <person name="Paez-Espino D."/>
            <person name="Jungbluth S."/>
            <person name="Walsh D.A."/>
            <person name="Denef V.J."/>
            <person name="McMahon K.D."/>
            <person name="Konstantinidis K.T."/>
            <person name="Eloe-Fadrosh E.A."/>
            <person name="Kyrpides N.C."/>
            <person name="Woyke T."/>
        </authorList>
    </citation>
    <scope>NUCLEOTIDE SEQUENCE</scope>
    <source>
        <strain evidence="1">GVMAG-M-3300023179-59</strain>
    </source>
</reference>
<sequence length="60" mass="7231">MIFMVRRFKKLTILRTAKCVQKRSNKNIFRSKKLIWGKEIKISQYSISNNDDGIVDEFHR</sequence>
<protein>
    <submittedName>
        <fullName evidence="1">Uncharacterized protein</fullName>
    </submittedName>
</protein>
<evidence type="ECO:0000313" key="1">
    <source>
        <dbReference type="EMBL" id="QHT74548.1"/>
    </source>
</evidence>
<dbReference type="AlphaFoldDB" id="A0A6C0H1X4"/>
<name>A0A6C0H1X4_9ZZZZ</name>
<proteinExistence type="predicted"/>
<dbReference type="EMBL" id="MN739851">
    <property type="protein sequence ID" value="QHT74548.1"/>
    <property type="molecule type" value="Genomic_DNA"/>
</dbReference>